<keyword evidence="1" id="KW-1133">Transmembrane helix</keyword>
<dbReference type="OrthoDB" id="1629003at2"/>
<feature type="transmembrane region" description="Helical" evidence="1">
    <location>
        <begin position="75"/>
        <end position="95"/>
    </location>
</feature>
<evidence type="ECO:0000256" key="1">
    <source>
        <dbReference type="SAM" id="Phobius"/>
    </source>
</evidence>
<gene>
    <name evidence="2" type="ORF">E4665_07515</name>
</gene>
<keyword evidence="3" id="KW-1185">Reference proteome</keyword>
<evidence type="ECO:0000313" key="2">
    <source>
        <dbReference type="EMBL" id="TGA98696.1"/>
    </source>
</evidence>
<dbReference type="RefSeq" id="WP_135348173.1">
    <property type="nucleotide sequence ID" value="NZ_SRJD01000006.1"/>
</dbReference>
<dbReference type="AlphaFoldDB" id="A0A4Z0GPU7"/>
<feature type="transmembrane region" description="Helical" evidence="1">
    <location>
        <begin position="12"/>
        <end position="31"/>
    </location>
</feature>
<reference evidence="2 3" key="1">
    <citation type="journal article" date="2015" name="Int. J. Syst. Evol. Microbiol.">
        <title>Sporolactobacillus shoreae sp. nov. and Sporolactobacillus spathodeae sp. nov., two spore-forming lactic acid bacteria isolated from tree barks in Thailand.</title>
        <authorList>
            <person name="Thamacharoensuk T."/>
            <person name="Kitahara M."/>
            <person name="Ohkuma M."/>
            <person name="Thongchul N."/>
            <person name="Tanasupawat S."/>
        </authorList>
    </citation>
    <scope>NUCLEOTIDE SEQUENCE [LARGE SCALE GENOMIC DNA]</scope>
    <source>
        <strain evidence="2 3">BK92</strain>
    </source>
</reference>
<keyword evidence="1" id="KW-0812">Transmembrane</keyword>
<feature type="transmembrane region" description="Helical" evidence="1">
    <location>
        <begin position="107"/>
        <end position="127"/>
    </location>
</feature>
<proteinExistence type="predicted"/>
<comment type="caution">
    <text evidence="2">The sequence shown here is derived from an EMBL/GenBank/DDBJ whole genome shotgun (WGS) entry which is preliminary data.</text>
</comment>
<keyword evidence="1" id="KW-0472">Membrane</keyword>
<dbReference type="InterPro" id="IPR009898">
    <property type="entry name" value="DUF1440"/>
</dbReference>
<dbReference type="Pfam" id="PF07274">
    <property type="entry name" value="DUF1440"/>
    <property type="match status" value="1"/>
</dbReference>
<protein>
    <submittedName>
        <fullName evidence="2">DUF1440 domain-containing protein</fullName>
    </submittedName>
</protein>
<dbReference type="EMBL" id="SRJD01000006">
    <property type="protein sequence ID" value="TGA98696.1"/>
    <property type="molecule type" value="Genomic_DNA"/>
</dbReference>
<dbReference type="Proteomes" id="UP000298347">
    <property type="component" value="Unassembled WGS sequence"/>
</dbReference>
<evidence type="ECO:0000313" key="3">
    <source>
        <dbReference type="Proteomes" id="UP000298347"/>
    </source>
</evidence>
<accession>A0A4Z0GPU7</accession>
<organism evidence="2 3">
    <name type="scientific">Sporolactobacillus shoreae</name>
    <dbReference type="NCBI Taxonomy" id="1465501"/>
    <lineage>
        <taxon>Bacteria</taxon>
        <taxon>Bacillati</taxon>
        <taxon>Bacillota</taxon>
        <taxon>Bacilli</taxon>
        <taxon>Bacillales</taxon>
        <taxon>Sporolactobacillaceae</taxon>
        <taxon>Sporolactobacillus</taxon>
    </lineage>
</organism>
<name>A0A4Z0GPU7_9BACL</name>
<sequence>MSGKSLKSRISTLVLAGILGGIVSGFVKLGWEILLPPRTVARGLTNPPQELLQQMGIPAHITHLTFLYSGIGVQWVSLIVHFSFSIVFGIIYCVLAERFPKITIGQGTVFGLVVWVAFHLIIMPAMGTTPPTWKLPFAEDFSEALGHALWMWVIDIFRREAKSGKRVAEINAEASVAK</sequence>